<dbReference type="SUPFAM" id="SSF52540">
    <property type="entry name" value="P-loop containing nucleoside triphosphate hydrolases"/>
    <property type="match status" value="1"/>
</dbReference>
<comment type="similarity">
    <text evidence="1">Belongs to the SMC family. SbcC subfamily.</text>
</comment>
<evidence type="ECO:0000259" key="5">
    <source>
        <dbReference type="Pfam" id="PF13476"/>
    </source>
</evidence>
<sequence>MDLDADIILVRGDNGSGKTSLTDGILWVLTGALPHITERAKGLRPTHDPIQNRYADGPSRVALTVRDDSGTWRFERVGSARDSTLTAELNGQSFDGDAGLTNAFGEDTAESLRTAVTTWGILRQDAVRSVLDTGGAALHARMSSVIGLADVTRFREACRTASKKLAQERRQTDAVHASSIRSRIAARQALDGFRSASAGSSKLALQERIRAMALAIRADIEIDATGIEDLQGVIAVGQEISSLIELFTVAADAHDASVRAAAAVKSESARLEVELGAVEAQAKELGRLTSDTQRLAEAALQLLGERCPVCGQEIDEGVVRVKLEQDLQQNAARMIAATEARNSVSTIKQRLIDAQTAEARRGQAAAHLARVASELEAALESSKHVKLQAGMPEPKSFRPLAHRLEELRSALRRLHAEASAQSEVEESRHQAAAAAAVSEENRARAALERVTAREDSIQNLEKAAQRAEERIVSNWLRQLEPSFSEVFDRLSPHPTFSELRARQDIYYNRNQIVPEVVDPIRGISANPLLVYSEGQLNTVALSYFLGLALNAPSASLGFMVLDDPLQAMDVLAVLGFADLCRRLRRERQLLITTHDRRYADLLARKLAPREPADTTITHEIEGWSEDGPHISSRREEFQSGKVASVSDVS</sequence>
<comment type="subunit">
    <text evidence="2">Heterodimer of SbcC and SbcD.</text>
</comment>
<reference evidence="7" key="1">
    <citation type="journal article" date="2019" name="Int. J. Syst. Evol. Microbiol.">
        <title>The Global Catalogue of Microorganisms (GCM) 10K type strain sequencing project: providing services to taxonomists for standard genome sequencing and annotation.</title>
        <authorList>
            <consortium name="The Broad Institute Genomics Platform"/>
            <consortium name="The Broad Institute Genome Sequencing Center for Infectious Disease"/>
            <person name="Wu L."/>
            <person name="Ma J."/>
        </authorList>
    </citation>
    <scope>NUCLEOTIDE SEQUENCE [LARGE SCALE GENOMIC DNA]</scope>
    <source>
        <strain evidence="7">JCM 17738</strain>
    </source>
</reference>
<name>A0ABP8JQ15_9MICO</name>
<feature type="region of interest" description="Disordered" evidence="4">
    <location>
        <begin position="623"/>
        <end position="649"/>
    </location>
</feature>
<protein>
    <recommendedName>
        <fullName evidence="3">Nuclease SbcCD subunit C</fullName>
    </recommendedName>
</protein>
<dbReference type="Pfam" id="PF13476">
    <property type="entry name" value="AAA_23"/>
    <property type="match status" value="1"/>
</dbReference>
<keyword evidence="7" id="KW-1185">Reference proteome</keyword>
<proteinExistence type="inferred from homology"/>
<dbReference type="Proteomes" id="UP001500390">
    <property type="component" value="Unassembled WGS sequence"/>
</dbReference>
<dbReference type="InterPro" id="IPR038729">
    <property type="entry name" value="Rad50/SbcC_AAA"/>
</dbReference>
<dbReference type="EMBL" id="BAABFX010000025">
    <property type="protein sequence ID" value="GAA4394329.1"/>
    <property type="molecule type" value="Genomic_DNA"/>
</dbReference>
<evidence type="ECO:0000313" key="6">
    <source>
        <dbReference type="EMBL" id="GAA4394329.1"/>
    </source>
</evidence>
<evidence type="ECO:0000313" key="7">
    <source>
        <dbReference type="Proteomes" id="UP001500390"/>
    </source>
</evidence>
<evidence type="ECO:0000256" key="1">
    <source>
        <dbReference type="ARBA" id="ARBA00006930"/>
    </source>
</evidence>
<dbReference type="Gene3D" id="3.40.50.300">
    <property type="entry name" value="P-loop containing nucleotide triphosphate hydrolases"/>
    <property type="match status" value="1"/>
</dbReference>
<gene>
    <name evidence="6" type="ORF">GCM10023153_15290</name>
</gene>
<accession>A0ABP8JQ15</accession>
<feature type="domain" description="Rad50/SbcC-type AAA" evidence="5">
    <location>
        <begin position="2"/>
        <end position="79"/>
    </location>
</feature>
<comment type="caution">
    <text evidence="6">The sequence shown here is derived from an EMBL/GenBank/DDBJ whole genome shotgun (WGS) entry which is preliminary data.</text>
</comment>
<feature type="compositionally biased region" description="Basic and acidic residues" evidence="4">
    <location>
        <begin position="623"/>
        <end position="638"/>
    </location>
</feature>
<evidence type="ECO:0000256" key="4">
    <source>
        <dbReference type="SAM" id="MobiDB-lite"/>
    </source>
</evidence>
<evidence type="ECO:0000256" key="2">
    <source>
        <dbReference type="ARBA" id="ARBA00011322"/>
    </source>
</evidence>
<organism evidence="6 7">
    <name type="scientific">Ornithinibacter aureus</name>
    <dbReference type="NCBI Taxonomy" id="622664"/>
    <lineage>
        <taxon>Bacteria</taxon>
        <taxon>Bacillati</taxon>
        <taxon>Actinomycetota</taxon>
        <taxon>Actinomycetes</taxon>
        <taxon>Micrococcales</taxon>
        <taxon>Intrasporangiaceae</taxon>
        <taxon>Ornithinibacter</taxon>
    </lineage>
</organism>
<evidence type="ECO:0000256" key="3">
    <source>
        <dbReference type="ARBA" id="ARBA00013368"/>
    </source>
</evidence>
<dbReference type="PANTHER" id="PTHR32114">
    <property type="entry name" value="ABC TRANSPORTER ABCH.3"/>
    <property type="match status" value="1"/>
</dbReference>
<dbReference type="InterPro" id="IPR027417">
    <property type="entry name" value="P-loop_NTPase"/>
</dbReference>
<dbReference type="PANTHER" id="PTHR32114:SF2">
    <property type="entry name" value="ABC TRANSPORTER ABCH.3"/>
    <property type="match status" value="1"/>
</dbReference>